<dbReference type="STRING" id="36166.T1GYZ3"/>
<evidence type="ECO:0000256" key="1">
    <source>
        <dbReference type="SAM" id="MobiDB-lite"/>
    </source>
</evidence>
<organism evidence="2 3">
    <name type="scientific">Megaselia scalaris</name>
    <name type="common">Humpbacked fly</name>
    <name type="synonym">Phora scalaris</name>
    <dbReference type="NCBI Taxonomy" id="36166"/>
    <lineage>
        <taxon>Eukaryota</taxon>
        <taxon>Metazoa</taxon>
        <taxon>Ecdysozoa</taxon>
        <taxon>Arthropoda</taxon>
        <taxon>Hexapoda</taxon>
        <taxon>Insecta</taxon>
        <taxon>Pterygota</taxon>
        <taxon>Neoptera</taxon>
        <taxon>Endopterygota</taxon>
        <taxon>Diptera</taxon>
        <taxon>Brachycera</taxon>
        <taxon>Muscomorpha</taxon>
        <taxon>Platypezoidea</taxon>
        <taxon>Phoridae</taxon>
        <taxon>Megaseliini</taxon>
        <taxon>Megaselia</taxon>
    </lineage>
</organism>
<protein>
    <submittedName>
        <fullName evidence="2">Uncharacterized protein</fullName>
    </submittedName>
</protein>
<accession>T1GYZ3</accession>
<proteinExistence type="predicted"/>
<evidence type="ECO:0000313" key="3">
    <source>
        <dbReference type="Proteomes" id="UP000015102"/>
    </source>
</evidence>
<name>T1GYZ3_MEGSC</name>
<evidence type="ECO:0000313" key="2">
    <source>
        <dbReference type="EnsemblMetazoa" id="MESCA009081-PA"/>
    </source>
</evidence>
<feature type="compositionally biased region" description="Basic residues" evidence="1">
    <location>
        <begin position="43"/>
        <end position="54"/>
    </location>
</feature>
<dbReference type="HOGENOM" id="CLU_2489738_0_0_1"/>
<feature type="compositionally biased region" description="Basic residues" evidence="1">
    <location>
        <begin position="78"/>
        <end position="87"/>
    </location>
</feature>
<dbReference type="EMBL" id="CAQQ02379634">
    <property type="status" value="NOT_ANNOTATED_CDS"/>
    <property type="molecule type" value="Genomic_DNA"/>
</dbReference>
<reference evidence="3" key="1">
    <citation type="submission" date="2013-02" db="EMBL/GenBank/DDBJ databases">
        <authorList>
            <person name="Hughes D."/>
        </authorList>
    </citation>
    <scope>NUCLEOTIDE SEQUENCE</scope>
    <source>
        <strain>Durham</strain>
        <strain evidence="3">NC isolate 2 -- Noor lab</strain>
    </source>
</reference>
<sequence length="87" mass="9913">MDEEAPIDPRTCQPVLQEFTDRDFEGHRAHTVYVGLHGANNPARRHSRRSKHGFKSADGSILSEEINRPRSNSTTILTRRRQSVSTE</sequence>
<dbReference type="AlphaFoldDB" id="T1GYZ3"/>
<feature type="region of interest" description="Disordered" evidence="1">
    <location>
        <begin position="39"/>
        <end position="87"/>
    </location>
</feature>
<dbReference type="EnsemblMetazoa" id="MESCA009081-RA">
    <property type="protein sequence ID" value="MESCA009081-PA"/>
    <property type="gene ID" value="MESCA009081"/>
</dbReference>
<keyword evidence="3" id="KW-1185">Reference proteome</keyword>
<reference evidence="2" key="2">
    <citation type="submission" date="2015-06" db="UniProtKB">
        <authorList>
            <consortium name="EnsemblMetazoa"/>
        </authorList>
    </citation>
    <scope>IDENTIFICATION</scope>
</reference>
<dbReference type="Proteomes" id="UP000015102">
    <property type="component" value="Unassembled WGS sequence"/>
</dbReference>